<dbReference type="Proteomes" id="UP001497497">
    <property type="component" value="Unassembled WGS sequence"/>
</dbReference>
<organism evidence="2 3">
    <name type="scientific">Lymnaea stagnalis</name>
    <name type="common">Great pond snail</name>
    <name type="synonym">Helix stagnalis</name>
    <dbReference type="NCBI Taxonomy" id="6523"/>
    <lineage>
        <taxon>Eukaryota</taxon>
        <taxon>Metazoa</taxon>
        <taxon>Spiralia</taxon>
        <taxon>Lophotrochozoa</taxon>
        <taxon>Mollusca</taxon>
        <taxon>Gastropoda</taxon>
        <taxon>Heterobranchia</taxon>
        <taxon>Euthyneura</taxon>
        <taxon>Panpulmonata</taxon>
        <taxon>Hygrophila</taxon>
        <taxon>Lymnaeoidea</taxon>
        <taxon>Lymnaeidae</taxon>
        <taxon>Lymnaea</taxon>
    </lineage>
</organism>
<proteinExistence type="predicted"/>
<feature type="compositionally biased region" description="Low complexity" evidence="1">
    <location>
        <begin position="85"/>
        <end position="98"/>
    </location>
</feature>
<feature type="region of interest" description="Disordered" evidence="1">
    <location>
        <begin position="1"/>
        <end position="176"/>
    </location>
</feature>
<sequence>SISSSSLDANSPEQSVPRSNNISSGAGITHIHQSPLGGLAPLSVGGGGHSPHPSINNQGGASGPVPMPPSKQGFLFQPVSEAMGSPSSTSSSSSSSLSMHHLHPQPDQQSHHADRSPLAHAHSQMSPQQPLRTHSSMSNDGNSHNSNDIYMSDTEMRDHSDMASKPSEGFSLSDLN</sequence>
<reference evidence="2 3" key="1">
    <citation type="submission" date="2024-04" db="EMBL/GenBank/DDBJ databases">
        <authorList>
            <consortium name="Genoscope - CEA"/>
            <person name="William W."/>
        </authorList>
    </citation>
    <scope>NUCLEOTIDE SEQUENCE [LARGE SCALE GENOMIC DNA]</scope>
</reference>
<accession>A0AAV2HXC2</accession>
<dbReference type="AlphaFoldDB" id="A0AAV2HXC2"/>
<comment type="caution">
    <text evidence="2">The sequence shown here is derived from an EMBL/GenBank/DDBJ whole genome shotgun (WGS) entry which is preliminary data.</text>
</comment>
<dbReference type="EMBL" id="CAXITT010000315">
    <property type="protein sequence ID" value="CAL1538852.1"/>
    <property type="molecule type" value="Genomic_DNA"/>
</dbReference>
<evidence type="ECO:0000256" key="1">
    <source>
        <dbReference type="SAM" id="MobiDB-lite"/>
    </source>
</evidence>
<name>A0AAV2HXC2_LYMST</name>
<gene>
    <name evidence="2" type="ORF">GSLYS_00012673001</name>
</gene>
<evidence type="ECO:0000313" key="3">
    <source>
        <dbReference type="Proteomes" id="UP001497497"/>
    </source>
</evidence>
<keyword evidence="3" id="KW-1185">Reference proteome</keyword>
<evidence type="ECO:0000313" key="2">
    <source>
        <dbReference type="EMBL" id="CAL1538852.1"/>
    </source>
</evidence>
<feature type="non-terminal residue" evidence="2">
    <location>
        <position position="1"/>
    </location>
</feature>
<feature type="compositionally biased region" description="Polar residues" evidence="1">
    <location>
        <begin position="1"/>
        <end position="26"/>
    </location>
</feature>
<feature type="non-terminal residue" evidence="2">
    <location>
        <position position="176"/>
    </location>
</feature>
<protein>
    <submittedName>
        <fullName evidence="2">Uncharacterized protein</fullName>
    </submittedName>
</protein>
<feature type="compositionally biased region" description="Low complexity" evidence="1">
    <location>
        <begin position="34"/>
        <end position="43"/>
    </location>
</feature>
<feature type="compositionally biased region" description="Polar residues" evidence="1">
    <location>
        <begin position="123"/>
        <end position="149"/>
    </location>
</feature>